<evidence type="ECO:0000256" key="4">
    <source>
        <dbReference type="SAM" id="MobiDB-lite"/>
    </source>
</evidence>
<dbReference type="InterPro" id="IPR002110">
    <property type="entry name" value="Ankyrin_rpt"/>
</dbReference>
<accession>A0ABD3I795</accession>
<gene>
    <name evidence="5" type="ORF">R1sor_012263</name>
</gene>
<feature type="repeat" description="ANK" evidence="3">
    <location>
        <begin position="623"/>
        <end position="656"/>
    </location>
</feature>
<dbReference type="SMART" id="SM00248">
    <property type="entry name" value="ANK"/>
    <property type="match status" value="5"/>
</dbReference>
<dbReference type="Pfam" id="PF13857">
    <property type="entry name" value="Ank_5"/>
    <property type="match status" value="1"/>
</dbReference>
<feature type="region of interest" description="Disordered" evidence="4">
    <location>
        <begin position="682"/>
        <end position="740"/>
    </location>
</feature>
<dbReference type="SUPFAM" id="SSF52047">
    <property type="entry name" value="RNI-like"/>
    <property type="match status" value="1"/>
</dbReference>
<feature type="repeat" description="ANK" evidence="3">
    <location>
        <begin position="464"/>
        <end position="496"/>
    </location>
</feature>
<dbReference type="EMBL" id="JBJQOH010000002">
    <property type="protein sequence ID" value="KAL3698187.1"/>
    <property type="molecule type" value="Genomic_DNA"/>
</dbReference>
<evidence type="ECO:0008006" key="7">
    <source>
        <dbReference type="Google" id="ProtNLM"/>
    </source>
</evidence>
<sequence length="740" mass="80046">MMQLAQKPRITCGLASLYLIIPKPLKPEILVIIDGWQVTKQLSKIRFKAFTSAQSSDLHHPQDRSKLTGPGYDAPEPAIWTRSVLAGIRRTMNSTQELDLSECAILDEDVAELLADLSNLEHLILDGCQKLTSSVADALSAFVSSGPRAVSLQRCFRLGPAAAGSLLTSATSSGSRLRTLLLSHLDRIDLPQDPPLLAALDDGTERGPPEYGELVKNVVTKVPSSSLRILALHKCSNLGASELAAIAGACPYLEIWMLGGSAEGLGLSRYDVVSLEKGLTRSDVVSLEKVVAASSALLQAARLLSRLRILEITFFSAPVLNAVRAQISPGVVVWDFCDRHSVTAAASLVAHLRGYTISCHGNERAGASAEDGQFPDWCVDSPVEDREQFSESCSVERRKYSGDCICAKWDISTSDILLALKAGTNSSDFRRRTPLHIASSRGDAHIVAKLLFIGASPRKMKDSGGATALFQAAENGYAEVCYLLLRGGADVLSSNRTGETPLYIAALRGHSGAVEVMLAHCHEQGIDWQDAHVYGDGWTPLMAATVAGRQDVAEVILDFAFATSSCSAPPEAHAIGLELISRPDENLTCEMVRTSEAPTDHRNKNLGSRKFYAPRLVDAQNRYGQTALHIAAKCKASTWFVDQLLHAGASVDVKDEYGYRPIDVARKLQHSTMEETLRKWQQIHGKSAGAATSERPSRKKKAKQKKATAVDHGKASEMQVATPSTDEENRRDDVNSFSSA</sequence>
<evidence type="ECO:0000256" key="1">
    <source>
        <dbReference type="ARBA" id="ARBA00022737"/>
    </source>
</evidence>
<dbReference type="Proteomes" id="UP001633002">
    <property type="component" value="Unassembled WGS sequence"/>
</dbReference>
<dbReference type="PROSITE" id="PS50297">
    <property type="entry name" value="ANK_REP_REGION"/>
    <property type="match status" value="3"/>
</dbReference>
<name>A0ABD3I795_9MARC</name>
<comment type="caution">
    <text evidence="5">The sequence shown here is derived from an EMBL/GenBank/DDBJ whole genome shotgun (WGS) entry which is preliminary data.</text>
</comment>
<protein>
    <recommendedName>
        <fullName evidence="7">Ankyrin repeat protein</fullName>
    </recommendedName>
</protein>
<feature type="compositionally biased region" description="Basic residues" evidence="4">
    <location>
        <begin position="697"/>
        <end position="706"/>
    </location>
</feature>
<dbReference type="InterPro" id="IPR036770">
    <property type="entry name" value="Ankyrin_rpt-contain_sf"/>
</dbReference>
<dbReference type="Gene3D" id="3.80.10.10">
    <property type="entry name" value="Ribonuclease Inhibitor"/>
    <property type="match status" value="1"/>
</dbReference>
<proteinExistence type="predicted"/>
<organism evidence="5 6">
    <name type="scientific">Riccia sorocarpa</name>
    <dbReference type="NCBI Taxonomy" id="122646"/>
    <lineage>
        <taxon>Eukaryota</taxon>
        <taxon>Viridiplantae</taxon>
        <taxon>Streptophyta</taxon>
        <taxon>Embryophyta</taxon>
        <taxon>Marchantiophyta</taxon>
        <taxon>Marchantiopsida</taxon>
        <taxon>Marchantiidae</taxon>
        <taxon>Marchantiales</taxon>
        <taxon>Ricciaceae</taxon>
        <taxon>Riccia</taxon>
    </lineage>
</organism>
<dbReference type="PROSITE" id="PS50088">
    <property type="entry name" value="ANK_REPEAT"/>
    <property type="match status" value="3"/>
</dbReference>
<dbReference type="SUPFAM" id="SSF48403">
    <property type="entry name" value="Ankyrin repeat"/>
    <property type="match status" value="1"/>
</dbReference>
<dbReference type="InterPro" id="IPR032675">
    <property type="entry name" value="LRR_dom_sf"/>
</dbReference>
<feature type="repeat" description="ANK" evidence="3">
    <location>
        <begin position="430"/>
        <end position="462"/>
    </location>
</feature>
<dbReference type="Gene3D" id="1.25.40.20">
    <property type="entry name" value="Ankyrin repeat-containing domain"/>
    <property type="match status" value="2"/>
</dbReference>
<dbReference type="Pfam" id="PF12796">
    <property type="entry name" value="Ank_2"/>
    <property type="match status" value="1"/>
</dbReference>
<keyword evidence="6" id="KW-1185">Reference proteome</keyword>
<keyword evidence="1" id="KW-0677">Repeat</keyword>
<evidence type="ECO:0000313" key="6">
    <source>
        <dbReference type="Proteomes" id="UP001633002"/>
    </source>
</evidence>
<evidence type="ECO:0000256" key="2">
    <source>
        <dbReference type="ARBA" id="ARBA00023043"/>
    </source>
</evidence>
<reference evidence="5 6" key="1">
    <citation type="submission" date="2024-09" db="EMBL/GenBank/DDBJ databases">
        <title>Chromosome-scale assembly of Riccia sorocarpa.</title>
        <authorList>
            <person name="Paukszto L."/>
        </authorList>
    </citation>
    <scope>NUCLEOTIDE SEQUENCE [LARGE SCALE GENOMIC DNA]</scope>
    <source>
        <strain evidence="5">LP-2024</strain>
        <tissue evidence="5">Aerial parts of the thallus</tissue>
    </source>
</reference>
<dbReference type="PANTHER" id="PTHR24171">
    <property type="entry name" value="ANKYRIN REPEAT DOMAIN-CONTAINING PROTEIN 39-RELATED"/>
    <property type="match status" value="1"/>
</dbReference>
<keyword evidence="2 3" id="KW-0040">ANK repeat</keyword>
<dbReference type="AlphaFoldDB" id="A0ABD3I795"/>
<evidence type="ECO:0000256" key="3">
    <source>
        <dbReference type="PROSITE-ProRule" id="PRU00023"/>
    </source>
</evidence>
<evidence type="ECO:0000313" key="5">
    <source>
        <dbReference type="EMBL" id="KAL3698187.1"/>
    </source>
</evidence>